<sequence>MPSAPYEWLDKVAMSCETLPVLAGDFADREDVDDAEDAFIRFVLGGRFHHTNGGLYLAQVTQPQHAGGLIPADFISASMQGGSFENIPVHEIPHVKLGFADRLTAWLCLPELYYKGCSPQLLLPDIWDIHQAVLAAMATSGVDLNNGLGGGNEDPMEQPATLFDFLSMSSRELRRFASPARVGVYSSGIFPQELRAALDNDVRFRQSFFVYHLSSKATPAGHDPRNSAARRANWNEVRDTLEMLQTEDNFAGWMARISVQFGQDNAALVWQPQAVAQCLDSLLPDVEEAVREELSERRQSKQAAITGVLGDTTLDISSAKALYSYIELRNHFRNQSERRPGWKVITPADTLPGNLRTLLQKTLAAESQCFKLAGEAAGDVSATLAVHVKLYEMQDALKAFPATSELLYLLPRKAWWNFRATRINAVRRVLKRLQLAPPDACLWEEVLAFNAACVSILNSCIISQLESSMMQELLQQMAYFIVPEANNEEEAEWGYNGGHFKSWIEDRGAYFVADTIKNVFENMEGPHIYRIHSRVEVDEDTLVAIYQQKSMSHLRSHFGLGSHWTRLVKLNPSANYRLYKGGCTTLVDATSRRPRASPRDFNNITALNIQIHRPVVQTGPDIRGPGNSYDRVNEVLQGSLIDVLNRLYRQFAHDLMMKSPNKLKGGTYITLRSAELASVTPDYYFHPILPLISARVVLCQPEAWEKNISHLFPSKGNMASSTSNGYPGCTYFRAWTELLNRLDEWDAFQVTAEMRSEVAKFLWLPRTEKGSMWTTRKETQNMTRALPYEDCGSSPYIAANPRYIRGLENLNRFALRR</sequence>
<dbReference type="HOGENOM" id="CLU_345850_0_0_1"/>
<proteinExistence type="predicted"/>
<dbReference type="RefSeq" id="XP_007401974.1">
    <property type="nucleotide sequence ID" value="XM_007401912.1"/>
</dbReference>
<protein>
    <submittedName>
        <fullName evidence="1">Uncharacterized protein</fullName>
    </submittedName>
</protein>
<dbReference type="GeneID" id="18919791"/>
<name>K5VE52_PHACS</name>
<dbReference type="AlphaFoldDB" id="K5VE52"/>
<gene>
    <name evidence="1" type="ORF">PHACADRAFT_33463</name>
</gene>
<dbReference type="EMBL" id="JH930481">
    <property type="protein sequence ID" value="EKM49398.1"/>
    <property type="molecule type" value="Genomic_DNA"/>
</dbReference>
<reference evidence="1 2" key="1">
    <citation type="journal article" date="2012" name="BMC Genomics">
        <title>Comparative genomics of the white-rot fungi, Phanerochaete carnosa and P. chrysosporium, to elucidate the genetic basis of the distinct wood types they colonize.</title>
        <authorList>
            <person name="Suzuki H."/>
            <person name="MacDonald J."/>
            <person name="Syed K."/>
            <person name="Salamov A."/>
            <person name="Hori C."/>
            <person name="Aerts A."/>
            <person name="Henrissat B."/>
            <person name="Wiebenga A."/>
            <person name="vanKuyk P.A."/>
            <person name="Barry K."/>
            <person name="Lindquist E."/>
            <person name="LaButti K."/>
            <person name="Lapidus A."/>
            <person name="Lucas S."/>
            <person name="Coutinho P."/>
            <person name="Gong Y."/>
            <person name="Samejima M."/>
            <person name="Mahadevan R."/>
            <person name="Abou-Zaid M."/>
            <person name="de Vries R.P."/>
            <person name="Igarashi K."/>
            <person name="Yadav J.S."/>
            <person name="Grigoriev I.V."/>
            <person name="Master E.R."/>
        </authorList>
    </citation>
    <scope>NUCLEOTIDE SEQUENCE [LARGE SCALE GENOMIC DNA]</scope>
    <source>
        <strain evidence="1 2">HHB-10118-sp</strain>
    </source>
</reference>
<evidence type="ECO:0000313" key="2">
    <source>
        <dbReference type="Proteomes" id="UP000008370"/>
    </source>
</evidence>
<dbReference type="KEGG" id="pco:PHACADRAFT_33463"/>
<accession>K5VE52</accession>
<organism evidence="1 2">
    <name type="scientific">Phanerochaete carnosa (strain HHB-10118-sp)</name>
    <name type="common">White-rot fungus</name>
    <name type="synonym">Peniophora carnosa</name>
    <dbReference type="NCBI Taxonomy" id="650164"/>
    <lineage>
        <taxon>Eukaryota</taxon>
        <taxon>Fungi</taxon>
        <taxon>Dikarya</taxon>
        <taxon>Basidiomycota</taxon>
        <taxon>Agaricomycotina</taxon>
        <taxon>Agaricomycetes</taxon>
        <taxon>Polyporales</taxon>
        <taxon>Phanerochaetaceae</taxon>
        <taxon>Phanerochaete</taxon>
    </lineage>
</organism>
<keyword evidence="2" id="KW-1185">Reference proteome</keyword>
<evidence type="ECO:0000313" key="1">
    <source>
        <dbReference type="EMBL" id="EKM49398.1"/>
    </source>
</evidence>
<dbReference type="OrthoDB" id="3132725at2759"/>
<dbReference type="Proteomes" id="UP000008370">
    <property type="component" value="Unassembled WGS sequence"/>
</dbReference>
<dbReference type="InParanoid" id="K5VE52"/>